<keyword evidence="2" id="KW-1185">Reference proteome</keyword>
<gene>
    <name evidence="1" type="ORF">ALC56_15143</name>
</gene>
<evidence type="ECO:0000313" key="1">
    <source>
        <dbReference type="EMBL" id="KYN30447.1"/>
    </source>
</evidence>
<accession>A0A195ERB5</accession>
<dbReference type="Proteomes" id="UP000078541">
    <property type="component" value="Unassembled WGS sequence"/>
</dbReference>
<organism evidence="1 2">
    <name type="scientific">Trachymyrmex septentrionalis</name>
    <dbReference type="NCBI Taxonomy" id="34720"/>
    <lineage>
        <taxon>Eukaryota</taxon>
        <taxon>Metazoa</taxon>
        <taxon>Ecdysozoa</taxon>
        <taxon>Arthropoda</taxon>
        <taxon>Hexapoda</taxon>
        <taxon>Insecta</taxon>
        <taxon>Pterygota</taxon>
        <taxon>Neoptera</taxon>
        <taxon>Endopterygota</taxon>
        <taxon>Hymenoptera</taxon>
        <taxon>Apocrita</taxon>
        <taxon>Aculeata</taxon>
        <taxon>Formicoidea</taxon>
        <taxon>Formicidae</taxon>
        <taxon>Myrmicinae</taxon>
        <taxon>Trachymyrmex</taxon>
    </lineage>
</organism>
<name>A0A195ERB5_9HYME</name>
<proteinExistence type="predicted"/>
<dbReference type="AlphaFoldDB" id="A0A195ERB5"/>
<reference evidence="1 2" key="1">
    <citation type="submission" date="2016-03" db="EMBL/GenBank/DDBJ databases">
        <title>Trachymyrmex septentrionalis WGS genome.</title>
        <authorList>
            <person name="Nygaard S."/>
            <person name="Hu H."/>
            <person name="Boomsma J."/>
            <person name="Zhang G."/>
        </authorList>
    </citation>
    <scope>NUCLEOTIDE SEQUENCE [LARGE SCALE GENOMIC DNA]</scope>
    <source>
        <strain evidence="1">Tsep2-gDNA-1</strain>
        <tissue evidence="1">Whole body</tissue>
    </source>
</reference>
<dbReference type="STRING" id="34720.A0A195ERB5"/>
<evidence type="ECO:0000313" key="2">
    <source>
        <dbReference type="Proteomes" id="UP000078541"/>
    </source>
</evidence>
<protein>
    <submittedName>
        <fullName evidence="1">Uncharacterized protein</fullName>
    </submittedName>
</protein>
<sequence length="194" mass="22310">MEKTPAKLHLNRRLRTRLDVIKPDIRSRIKQKQGNQRFFKGNRAITFGDNDSVMTKDYRTKSWRQAIVEQISPVTYNVRTDDGRIWRRRTDQLWACNLCLPESCMIEASELPEDGILPDRSISVTPNVKNNGDKEGTLSISCNVSEYKIIVNGDISAHSPGEITSTKFSRTISTRTEVWRHSSRVPKPRKILNL</sequence>
<dbReference type="EMBL" id="KQ982021">
    <property type="protein sequence ID" value="KYN30447.1"/>
    <property type="molecule type" value="Genomic_DNA"/>
</dbReference>